<dbReference type="GO" id="GO:0004663">
    <property type="term" value="F:Rab geranylgeranyltransferase activity"/>
    <property type="evidence" value="ECO:0007669"/>
    <property type="project" value="UniProtKB-UniRule"/>
</dbReference>
<dbReference type="PROSITE" id="PS51147">
    <property type="entry name" value="PFTA"/>
    <property type="match status" value="5"/>
</dbReference>
<accession>A0A6A6PB21</accession>
<dbReference type="Gene3D" id="1.25.40.120">
    <property type="entry name" value="Protein prenylyltransferase"/>
    <property type="match status" value="1"/>
</dbReference>
<dbReference type="EC" id="2.5.1.60" evidence="6"/>
<dbReference type="GO" id="GO:0097354">
    <property type="term" value="P:prenylation"/>
    <property type="evidence" value="ECO:0007669"/>
    <property type="project" value="UniProtKB-UniRule"/>
</dbReference>
<keyword evidence="3 6" id="KW-0808">Transferase</keyword>
<dbReference type="EMBL" id="MU001673">
    <property type="protein sequence ID" value="KAF2460613.1"/>
    <property type="molecule type" value="Genomic_DNA"/>
</dbReference>
<reference evidence="7" key="1">
    <citation type="journal article" date="2020" name="Stud. Mycol.">
        <title>101 Dothideomycetes genomes: a test case for predicting lifestyles and emergence of pathogens.</title>
        <authorList>
            <person name="Haridas S."/>
            <person name="Albert R."/>
            <person name="Binder M."/>
            <person name="Bloem J."/>
            <person name="Labutti K."/>
            <person name="Salamov A."/>
            <person name="Andreopoulos B."/>
            <person name="Baker S."/>
            <person name="Barry K."/>
            <person name="Bills G."/>
            <person name="Bluhm B."/>
            <person name="Cannon C."/>
            <person name="Castanera R."/>
            <person name="Culley D."/>
            <person name="Daum C."/>
            <person name="Ezra D."/>
            <person name="Gonzalez J."/>
            <person name="Henrissat B."/>
            <person name="Kuo A."/>
            <person name="Liang C."/>
            <person name="Lipzen A."/>
            <person name="Lutzoni F."/>
            <person name="Magnuson J."/>
            <person name="Mondo S."/>
            <person name="Nolan M."/>
            <person name="Ohm R."/>
            <person name="Pangilinan J."/>
            <person name="Park H.-J."/>
            <person name="Ramirez L."/>
            <person name="Alfaro M."/>
            <person name="Sun H."/>
            <person name="Tritt A."/>
            <person name="Yoshinaga Y."/>
            <person name="Zwiers L.-H."/>
            <person name="Turgeon B."/>
            <person name="Goodwin S."/>
            <person name="Spatafora J."/>
            <person name="Crous P."/>
            <person name="Grigoriev I."/>
        </authorList>
    </citation>
    <scope>NUCLEOTIDE SEQUENCE</scope>
    <source>
        <strain evidence="7">ATCC 16933</strain>
    </source>
</reference>
<comment type="catalytic activity">
    <reaction evidence="5 6">
        <text>geranylgeranyl diphosphate + L-cysteinyl-[protein] = S-geranylgeranyl-L-cysteinyl-[protein] + diphosphate</text>
        <dbReference type="Rhea" id="RHEA:21240"/>
        <dbReference type="Rhea" id="RHEA-COMP:10131"/>
        <dbReference type="Rhea" id="RHEA-COMP:11537"/>
        <dbReference type="ChEBI" id="CHEBI:29950"/>
        <dbReference type="ChEBI" id="CHEBI:33019"/>
        <dbReference type="ChEBI" id="CHEBI:57533"/>
        <dbReference type="ChEBI" id="CHEBI:86021"/>
        <dbReference type="EC" id="2.5.1.60"/>
    </reaction>
</comment>
<gene>
    <name evidence="7" type="ORF">BDY21DRAFT_335887</name>
</gene>
<proteinExistence type="inferred from homology"/>
<comment type="function">
    <text evidence="6">Catalyzes the transfer of a geranyl-geranyl moiety from geranyl-geranyl pyrophosphate to cysteines occuring in specific C-terminal amino acid sequences.</text>
</comment>
<protein>
    <recommendedName>
        <fullName evidence="6">Geranylgeranyl transferase type-2 subunit alpha</fullName>
        <ecNumber evidence="6">2.5.1.60</ecNumber>
    </recommendedName>
    <alternativeName>
        <fullName evidence="6">Geranylgeranyl transferase type II subunit alpha</fullName>
    </alternativeName>
</protein>
<keyword evidence="2 6" id="KW-0637">Prenyltransferase</keyword>
<dbReference type="PANTHER" id="PTHR11129:SF2">
    <property type="entry name" value="GERANYLGERANYL TRANSFERASE TYPE-2 SUBUNIT ALPHA"/>
    <property type="match status" value="1"/>
</dbReference>
<organism evidence="7 8">
    <name type="scientific">Lineolata rhizophorae</name>
    <dbReference type="NCBI Taxonomy" id="578093"/>
    <lineage>
        <taxon>Eukaryota</taxon>
        <taxon>Fungi</taxon>
        <taxon>Dikarya</taxon>
        <taxon>Ascomycota</taxon>
        <taxon>Pezizomycotina</taxon>
        <taxon>Dothideomycetes</taxon>
        <taxon>Dothideomycetes incertae sedis</taxon>
        <taxon>Lineolatales</taxon>
        <taxon>Lineolataceae</taxon>
        <taxon>Lineolata</taxon>
    </lineage>
</organism>
<evidence type="ECO:0000256" key="2">
    <source>
        <dbReference type="ARBA" id="ARBA00022602"/>
    </source>
</evidence>
<name>A0A6A6PB21_9PEZI</name>
<dbReference type="InterPro" id="IPR002088">
    <property type="entry name" value="Prenyl_trans_a"/>
</dbReference>
<comment type="similarity">
    <text evidence="1 6">Belongs to the protein prenyltransferase subunit alpha family.</text>
</comment>
<keyword evidence="4" id="KW-0677">Repeat</keyword>
<evidence type="ECO:0000313" key="8">
    <source>
        <dbReference type="Proteomes" id="UP000799766"/>
    </source>
</evidence>
<evidence type="ECO:0000313" key="7">
    <source>
        <dbReference type="EMBL" id="KAF2460613.1"/>
    </source>
</evidence>
<sequence length="366" mass="43342">MASHGIPRVSSSEVPTEQSRLKEAQKIVQYRHLADLVNHKYGEGQLDIDSLSLTSKLLTKNPEYYSIWNYRRRILQHLMPNSTPTTNSYSYENELKFLLPLLIQFPKCYWIWNHRVWVLEQADTSLPLEAALAFWREELGLVSKMLARDSRNFHGWRYRRLVVKHLEALCSNHDVAEGSSLRSTHQIVEDEFDYTTKMIETNLSNFSAWHNRSLLIPRLLDNRQAGRDERKVMFESELALIHKALYTDPYDQSLWYYHNYLLQHFDPAQQQSATTTIYSPSNEESIHWLRHELDLLRELCDDEDGCRWIYQALVECSTIYTEVDRDTQHTLTRDLQLWLQKLQDLDPLRFKRWKDAEAGLLVRTKA</sequence>
<evidence type="ECO:0000256" key="3">
    <source>
        <dbReference type="ARBA" id="ARBA00022679"/>
    </source>
</evidence>
<dbReference type="OrthoDB" id="1658at2759"/>
<evidence type="ECO:0000256" key="1">
    <source>
        <dbReference type="ARBA" id="ARBA00006734"/>
    </source>
</evidence>
<keyword evidence="8" id="KW-1185">Reference proteome</keyword>
<dbReference type="GO" id="GO:0005968">
    <property type="term" value="C:Rab-protein geranylgeranyltransferase complex"/>
    <property type="evidence" value="ECO:0007669"/>
    <property type="project" value="TreeGrafter"/>
</dbReference>
<dbReference type="SUPFAM" id="SSF48439">
    <property type="entry name" value="Protein prenylyltransferase"/>
    <property type="match status" value="1"/>
</dbReference>
<dbReference type="AlphaFoldDB" id="A0A6A6PB21"/>
<evidence type="ECO:0000256" key="6">
    <source>
        <dbReference type="RuleBase" id="RU367120"/>
    </source>
</evidence>
<evidence type="ECO:0000256" key="4">
    <source>
        <dbReference type="ARBA" id="ARBA00022737"/>
    </source>
</evidence>
<dbReference type="Proteomes" id="UP000799766">
    <property type="component" value="Unassembled WGS sequence"/>
</dbReference>
<dbReference type="Pfam" id="PF01239">
    <property type="entry name" value="PPTA"/>
    <property type="match status" value="5"/>
</dbReference>
<dbReference type="PANTHER" id="PTHR11129">
    <property type="entry name" value="PROTEIN FARNESYLTRANSFERASE ALPHA SUBUNIT/RAB GERANYLGERANYL TRANSFERASE ALPHA SUBUNIT"/>
    <property type="match status" value="1"/>
</dbReference>
<evidence type="ECO:0000256" key="5">
    <source>
        <dbReference type="ARBA" id="ARBA00047658"/>
    </source>
</evidence>